<reference evidence="1 2" key="1">
    <citation type="journal article" date="2013" name="Genome Biol. Evol.">
        <title>Genomes of Stigonematalean cyanobacteria (subsection V) and the evolution of oxygenic photosynthesis from prokaryotes to plastids.</title>
        <authorList>
            <person name="Dagan T."/>
            <person name="Roettger M."/>
            <person name="Stucken K."/>
            <person name="Landan G."/>
            <person name="Koch R."/>
            <person name="Major P."/>
            <person name="Gould S.B."/>
            <person name="Goremykin V.V."/>
            <person name="Rippka R."/>
            <person name="Tandeau de Marsac N."/>
            <person name="Gugger M."/>
            <person name="Lockhart P.J."/>
            <person name="Allen J.F."/>
            <person name="Brune I."/>
            <person name="Maus I."/>
            <person name="Puhler A."/>
            <person name="Martin W.F."/>
        </authorList>
    </citation>
    <scope>NUCLEOTIDE SEQUENCE [LARGE SCALE GENOMIC DNA]</scope>
    <source>
        <strain evidence="1 2">PCC 7110</strain>
    </source>
</reference>
<dbReference type="Proteomes" id="UP000076925">
    <property type="component" value="Unassembled WGS sequence"/>
</dbReference>
<evidence type="ECO:0000313" key="1">
    <source>
        <dbReference type="EMBL" id="KYC34638.1"/>
    </source>
</evidence>
<evidence type="ECO:0000313" key="2">
    <source>
        <dbReference type="Proteomes" id="UP000076925"/>
    </source>
</evidence>
<name>A0A139WQE0_9CYAN</name>
<proteinExistence type="predicted"/>
<dbReference type="EMBL" id="ANNX02000077">
    <property type="protein sequence ID" value="KYC34638.1"/>
    <property type="molecule type" value="Genomic_DNA"/>
</dbReference>
<organism evidence="1 2">
    <name type="scientific">Scytonema hofmannii PCC 7110</name>
    <dbReference type="NCBI Taxonomy" id="128403"/>
    <lineage>
        <taxon>Bacteria</taxon>
        <taxon>Bacillati</taxon>
        <taxon>Cyanobacteriota</taxon>
        <taxon>Cyanophyceae</taxon>
        <taxon>Nostocales</taxon>
        <taxon>Scytonemataceae</taxon>
        <taxon>Scytonema</taxon>
    </lineage>
</organism>
<dbReference type="AlphaFoldDB" id="A0A139WQE0"/>
<accession>A0A139WQE0</accession>
<protein>
    <submittedName>
        <fullName evidence="1">Uncharacterized protein</fullName>
    </submittedName>
</protein>
<gene>
    <name evidence="1" type="ORF">WA1_50440</name>
</gene>
<comment type="caution">
    <text evidence="1">The sequence shown here is derived from an EMBL/GenBank/DDBJ whole genome shotgun (WGS) entry which is preliminary data.</text>
</comment>
<keyword evidence="2" id="KW-1185">Reference proteome</keyword>
<sequence>MACSFVRLYFLTLEVWEAFFGLALFLRLWGIYEGDKWFIATGDAGCANKFTEEGFVGGYRPPGCPSPGGCDSGCEPGSLHKSFDYYVGDESDRTPGDNLVSWERSEAWLVS</sequence>